<protein>
    <submittedName>
        <fullName evidence="4">Sugar transferase</fullName>
    </submittedName>
</protein>
<proteinExistence type="inferred from homology"/>
<name>A0ABX6TN12_9SPHI</name>
<evidence type="ECO:0000256" key="2">
    <source>
        <dbReference type="SAM" id="Phobius"/>
    </source>
</evidence>
<feature type="transmembrane region" description="Helical" evidence="2">
    <location>
        <begin position="12"/>
        <end position="34"/>
    </location>
</feature>
<keyword evidence="5" id="KW-1185">Reference proteome</keyword>
<keyword evidence="2" id="KW-0812">Transmembrane</keyword>
<sequence>MHYEKNKKRVFDVVFASLFLILFSPLLILIAILIKLDSKGPIIFKQIRVGRNMKDFHVVKFRTMHIVQSNHSLLTIGNHDTRITRLGYWLRKYKLDELPQLLNVLKGQMSLVGPRPEVRKYVNLYNDEQRYVLSVKPGITDWASVEFCNENELLKHAEDPETYYVERIIPAKIKQNMRYINHNDILTDFKIILLTINRIVIN</sequence>
<dbReference type="Proteomes" id="UP000516439">
    <property type="component" value="Chromosome"/>
</dbReference>
<keyword evidence="2" id="KW-0472">Membrane</keyword>
<dbReference type="GO" id="GO:0016740">
    <property type="term" value="F:transferase activity"/>
    <property type="evidence" value="ECO:0007669"/>
    <property type="project" value="UniProtKB-KW"/>
</dbReference>
<organism evidence="4 5">
    <name type="scientific">Pedobacter riviphilus</name>
    <dbReference type="NCBI Taxonomy" id="2766984"/>
    <lineage>
        <taxon>Bacteria</taxon>
        <taxon>Pseudomonadati</taxon>
        <taxon>Bacteroidota</taxon>
        <taxon>Sphingobacteriia</taxon>
        <taxon>Sphingobacteriales</taxon>
        <taxon>Sphingobacteriaceae</taxon>
        <taxon>Pedobacter</taxon>
    </lineage>
</organism>
<evidence type="ECO:0000259" key="3">
    <source>
        <dbReference type="Pfam" id="PF02397"/>
    </source>
</evidence>
<feature type="domain" description="Bacterial sugar transferase" evidence="3">
    <location>
        <begin position="8"/>
        <end position="199"/>
    </location>
</feature>
<keyword evidence="4" id="KW-0808">Transferase</keyword>
<comment type="similarity">
    <text evidence="1">Belongs to the bacterial sugar transferase family.</text>
</comment>
<dbReference type="InterPro" id="IPR003362">
    <property type="entry name" value="Bact_transf"/>
</dbReference>
<dbReference type="PANTHER" id="PTHR30576">
    <property type="entry name" value="COLANIC BIOSYNTHESIS UDP-GLUCOSE LIPID CARRIER TRANSFERASE"/>
    <property type="match status" value="1"/>
</dbReference>
<keyword evidence="2" id="KW-1133">Transmembrane helix</keyword>
<dbReference type="EMBL" id="CP061171">
    <property type="protein sequence ID" value="QNR86293.1"/>
    <property type="molecule type" value="Genomic_DNA"/>
</dbReference>
<evidence type="ECO:0000313" key="4">
    <source>
        <dbReference type="EMBL" id="QNR86293.1"/>
    </source>
</evidence>
<evidence type="ECO:0000256" key="1">
    <source>
        <dbReference type="ARBA" id="ARBA00006464"/>
    </source>
</evidence>
<dbReference type="RefSeq" id="WP_190328493.1">
    <property type="nucleotide sequence ID" value="NZ_CP061171.1"/>
</dbReference>
<accession>A0ABX6TN12</accession>
<dbReference type="PANTHER" id="PTHR30576:SF20">
    <property type="entry name" value="QUINOVOSAMINEPHOSPHOTRANSFERAE-RELATED"/>
    <property type="match status" value="1"/>
</dbReference>
<gene>
    <name evidence="4" type="ORF">H9N25_07775</name>
</gene>
<evidence type="ECO:0000313" key="5">
    <source>
        <dbReference type="Proteomes" id="UP000516439"/>
    </source>
</evidence>
<reference evidence="4 5" key="1">
    <citation type="submission" date="2020-09" db="EMBL/GenBank/DDBJ databases">
        <title>Pedobacter sp. SW-16 isolated from soil near Yeocheon.</title>
        <authorList>
            <person name="Im H.S."/>
            <person name="Joung Y."/>
            <person name="Lee S.-S."/>
        </authorList>
    </citation>
    <scope>NUCLEOTIDE SEQUENCE [LARGE SCALE GENOMIC DNA]</scope>
    <source>
        <strain evidence="4 5">SW-16</strain>
    </source>
</reference>
<dbReference type="Pfam" id="PF02397">
    <property type="entry name" value="Bac_transf"/>
    <property type="match status" value="1"/>
</dbReference>